<dbReference type="InterPro" id="IPR038255">
    <property type="entry name" value="PBS_linker_sf"/>
</dbReference>
<organism evidence="20">
    <name type="scientific">Glaucocystis sp. BBH</name>
    <dbReference type="NCBI Taxonomy" id="2023628"/>
    <lineage>
        <taxon>Eukaryota</taxon>
        <taxon>Glaucocystophyceae</taxon>
        <taxon>Glaucocystales</taxon>
        <taxon>Glaucocystaceae</taxon>
        <taxon>Glaucocystis</taxon>
    </lineage>
</organism>
<accession>A0A3G1IUT7</accession>
<dbReference type="Pfam" id="PF00502">
    <property type="entry name" value="Phycobilisome"/>
    <property type="match status" value="2"/>
</dbReference>
<evidence type="ECO:0000256" key="17">
    <source>
        <dbReference type="ARBA" id="ARBA00033322"/>
    </source>
</evidence>
<name>A0A3G1IUT7_9EUKA</name>
<geneLocation type="plastid" evidence="20"/>
<evidence type="ECO:0000256" key="5">
    <source>
        <dbReference type="ARBA" id="ARBA00022549"/>
    </source>
</evidence>
<feature type="domain" description="PBS-linker" evidence="19">
    <location>
        <begin position="246"/>
        <end position="426"/>
    </location>
</feature>
<dbReference type="PANTHER" id="PTHR34011">
    <property type="entry name" value="PHYCOBILISOME 32.1 KDA LINKER POLYPEPTIDE, PHYCOCYANIN-ASSOCIATED, ROD 2-RELATED"/>
    <property type="match status" value="1"/>
</dbReference>
<evidence type="ECO:0000256" key="7">
    <source>
        <dbReference type="ARBA" id="ARBA00022738"/>
    </source>
</evidence>
<feature type="domain" description="PBS-linker" evidence="19">
    <location>
        <begin position="505"/>
        <end position="684"/>
    </location>
</feature>
<evidence type="ECO:0000259" key="19">
    <source>
        <dbReference type="PROSITE" id="PS51445"/>
    </source>
</evidence>
<keyword evidence="20" id="KW-0934">Plastid</keyword>
<evidence type="ECO:0000256" key="16">
    <source>
        <dbReference type="ARBA" id="ARBA00031629"/>
    </source>
</evidence>
<evidence type="ECO:0000256" key="3">
    <source>
        <dbReference type="ARBA" id="ARBA00018674"/>
    </source>
</evidence>
<evidence type="ECO:0000256" key="6">
    <source>
        <dbReference type="ARBA" id="ARBA00022737"/>
    </source>
</evidence>
<evidence type="ECO:0000256" key="1">
    <source>
        <dbReference type="ARBA" id="ARBA00004582"/>
    </source>
</evidence>
<dbReference type="InterPro" id="IPR012128">
    <property type="entry name" value="Phycobilisome_asu/bsu"/>
</dbReference>
<keyword evidence="4" id="KW-0602">Photosynthesis</keyword>
<keyword evidence="11" id="KW-0472">Membrane</keyword>
<evidence type="ECO:0000256" key="9">
    <source>
        <dbReference type="ARBA" id="ARBA00022991"/>
    </source>
</evidence>
<dbReference type="Gene3D" id="1.10.490.20">
    <property type="entry name" value="Phycocyanins"/>
    <property type="match status" value="1"/>
</dbReference>
<evidence type="ECO:0000313" key="20">
    <source>
        <dbReference type="EMBL" id="ASQ39799.1"/>
    </source>
</evidence>
<proteinExistence type="inferred from homology"/>
<feature type="domain" description="PBS-linker" evidence="19">
    <location>
        <begin position="701"/>
        <end position="878"/>
    </location>
</feature>
<keyword evidence="8" id="KW-0194">Cyanelle</keyword>
<evidence type="ECO:0000256" key="14">
    <source>
        <dbReference type="ARBA" id="ARBA00025203"/>
    </source>
</evidence>
<dbReference type="Gene3D" id="1.10.3130.20">
    <property type="entry name" value="Phycobilisome linker domain"/>
    <property type="match status" value="3"/>
</dbReference>
<dbReference type="InterPro" id="IPR038719">
    <property type="entry name" value="Phycobilisome_asu/bsu_sf"/>
</dbReference>
<dbReference type="EMBL" id="MF167424">
    <property type="protein sequence ID" value="ASQ39799.1"/>
    <property type="molecule type" value="Genomic_DNA"/>
</dbReference>
<dbReference type="PANTHER" id="PTHR34011:SF6">
    <property type="entry name" value="PHYCOBILIPROTEIN APCE"/>
    <property type="match status" value="1"/>
</dbReference>
<keyword evidence="13" id="KW-0089">Bile pigment</keyword>
<keyword evidence="5" id="KW-0042">Antenna complex</keyword>
<comment type="subcellular location">
    <subcellularLocation>
        <location evidence="1">Plastid</location>
        <location evidence="1">Cyanelle thylakoid membrane</location>
        <topology evidence="1">Peripheral membrane protein</topology>
        <orientation evidence="1">Stromal side</orientation>
    </subcellularLocation>
</comment>
<comment type="similarity">
    <text evidence="2">Belongs to the phycobiliprotein family.</text>
</comment>
<dbReference type="GO" id="GO:0015979">
    <property type="term" value="P:photosynthesis"/>
    <property type="evidence" value="ECO:0007669"/>
    <property type="project" value="UniProtKB-KW"/>
</dbReference>
<protein>
    <recommendedName>
        <fullName evidence="3">Phycobiliprotein ApcE</fullName>
    </recommendedName>
    <alternativeName>
        <fullName evidence="17">Anchor polypeptide</fullName>
    </alternativeName>
    <alternativeName>
        <fullName evidence="16">PBS-anchor protein</fullName>
    </alternativeName>
    <alternativeName>
        <fullName evidence="15">Phycobilisome linker polypeptide</fullName>
    </alternativeName>
</protein>
<evidence type="ECO:0000256" key="4">
    <source>
        <dbReference type="ARBA" id="ARBA00022531"/>
    </source>
</evidence>
<evidence type="ECO:0000256" key="18">
    <source>
        <dbReference type="PROSITE-ProRule" id="PRU00775"/>
    </source>
</evidence>
<dbReference type="InterPro" id="IPR001297">
    <property type="entry name" value="PBS_linker_dom"/>
</dbReference>
<dbReference type="GO" id="GO:0030089">
    <property type="term" value="C:phycobilisome"/>
    <property type="evidence" value="ECO:0007669"/>
    <property type="project" value="UniProtKB-UniRule"/>
</dbReference>
<evidence type="ECO:0000256" key="10">
    <source>
        <dbReference type="ARBA" id="ARBA00023078"/>
    </source>
</evidence>
<evidence type="ECO:0000256" key="8">
    <source>
        <dbReference type="ARBA" id="ARBA00022874"/>
    </source>
</evidence>
<evidence type="ECO:0000256" key="15">
    <source>
        <dbReference type="ARBA" id="ARBA00029643"/>
    </source>
</evidence>
<keyword evidence="12" id="KW-0456">Lyase</keyword>
<dbReference type="GO" id="GO:0016829">
    <property type="term" value="F:lyase activity"/>
    <property type="evidence" value="ECO:0007669"/>
    <property type="project" value="UniProtKB-KW"/>
</dbReference>
<evidence type="ECO:0000256" key="12">
    <source>
        <dbReference type="ARBA" id="ARBA00023239"/>
    </source>
</evidence>
<evidence type="ECO:0000256" key="11">
    <source>
        <dbReference type="ARBA" id="ARBA00023136"/>
    </source>
</evidence>
<gene>
    <name evidence="20" type="primary">apcE</name>
</gene>
<evidence type="ECO:0000256" key="2">
    <source>
        <dbReference type="ARBA" id="ARBA00008182"/>
    </source>
</evidence>
<dbReference type="SUPFAM" id="SSF46458">
    <property type="entry name" value="Globin-like"/>
    <property type="match status" value="1"/>
</dbReference>
<dbReference type="PROSITE" id="PS51445">
    <property type="entry name" value="PBS_LINKER"/>
    <property type="match status" value="3"/>
</dbReference>
<keyword evidence="7 18" id="KW-0605">Phycobilisome</keyword>
<reference evidence="20" key="1">
    <citation type="submission" date="2017-05" db="EMBL/GenBank/DDBJ databases">
        <title>Plastid comparative genomics reveals ancient divergence between Glaucophyte genera.</title>
        <authorList>
            <person name="Figueroa-Martinez F.J."/>
            <person name="Jackson C."/>
            <person name="Reyes-Prieto A."/>
        </authorList>
    </citation>
    <scope>NUCLEOTIDE SEQUENCE</scope>
    <source>
        <strain evidence="20">BBH</strain>
    </source>
</reference>
<keyword evidence="6" id="KW-0677">Repeat</keyword>
<dbReference type="Pfam" id="PF00427">
    <property type="entry name" value="PBS_linker_poly"/>
    <property type="match status" value="3"/>
</dbReference>
<keyword evidence="10" id="KW-0793">Thylakoid</keyword>
<comment type="function">
    <text evidence="14">This protein is postulated to act both as terminal energy acceptor and as a linker polypeptide that stabilizes the phycobilisome architecture. May have intrinsic bilin lyase activity.</text>
</comment>
<dbReference type="GO" id="GO:0033115">
    <property type="term" value="C:cyanelle thylakoid membrane"/>
    <property type="evidence" value="ECO:0007669"/>
    <property type="project" value="UniProtKB-SubCell"/>
</dbReference>
<evidence type="ECO:0000256" key="13">
    <source>
        <dbReference type="ARBA" id="ARBA00023307"/>
    </source>
</evidence>
<dbReference type="AlphaFoldDB" id="A0A3G1IUT7"/>
<sequence>MSIKPSGTSSVVNPQLYSTVTVSTILQADQQDRFLQQGELDQLSAYLNSGIKRLDIAITLTNNSEGIVSRAANRIFVGGSAISYLEKSQDLIPVTILREGLKLGTANYVENQGSFRDNVRSLFNTGGAEVIPAGFRPINVSRYGTVRMQKSLRDLDWFLRYVTYAIVAGDPNILVTNIRGLREIIENACSSAATIVALQEMRRAALSFFTKDIEAQRLVNQYFAVVLTEFKAPAPSDQIRKRFSSDLQGLRLPQIYANSAIQKPRFVLKPDSSSSEKESVIKAVYRQIFERDITKAYGLSISDLESKAKNGQISIKEFVRRLGKSKLYAQNFYQPYTNSRVIELAFRHFLGRGPSSSEEVREYFGIVSKGGLPLLIDTLVDSKEYAEYFGEETVPYLRTLGEEAQECRNWGAQISLLNYSAPFRKVPEFVTLFADYKNPLPDQHPYGVGNDPLEIQFGAIFPSETRNPKTRPTFFNKDTRRILIRRGAGISNQVGNPSAVSKLPGTLGPKVFKFSPVYKNRKRVADINNVNFTESNAQTVITATYLQVLGREPYLGQRLPVWEIKLENGDISLREFVRQVAKSNLFRSLYWTPYYVCKAIEYIHRRLLGRPTYGRPEINKYFDIASKQGFYAFIDSLIDSAEYLEVFGDNTVPYERYLTPGGLALKVRRPRITAPSFKEALNLKALRFVELGAIKEFRADSNIQARIKQGVTKQREQTKIFQLKAQDDKVNIETVIRAAYRQVFERDMDSYRVKNEFISLESRLRNREITVRDFVEALGQSQLYRKESYIPYPNTKVIELGTKHFLGRAPQNQAEIRKYNQILASGGLKAFVRSLVTSVEYAEIFGEDTVPYRRFPTLPATNFPNTEKLYNTLTKQNRTIVVPSFEASNPRLAITGG</sequence>
<dbReference type="InterPro" id="IPR009050">
    <property type="entry name" value="Globin-like_sf"/>
</dbReference>
<keyword evidence="9" id="KW-0157">Chromophore</keyword>
<comment type="similarity">
    <text evidence="18">Belongs to the phycobilisome linker protein family.</text>
</comment>
<dbReference type="CDD" id="cd12128">
    <property type="entry name" value="PBP_PBS-LCM"/>
    <property type="match status" value="1"/>
</dbReference>